<feature type="domain" description="Protein kinase" evidence="7">
    <location>
        <begin position="132"/>
        <end position="391"/>
    </location>
</feature>
<proteinExistence type="predicted"/>
<evidence type="ECO:0000256" key="6">
    <source>
        <dbReference type="SAM" id="MobiDB-lite"/>
    </source>
</evidence>
<evidence type="ECO:0000313" key="9">
    <source>
        <dbReference type="Proteomes" id="UP001194696"/>
    </source>
</evidence>
<dbReference type="PROSITE" id="PS00108">
    <property type="entry name" value="PROTEIN_KINASE_ST"/>
    <property type="match status" value="1"/>
</dbReference>
<evidence type="ECO:0000256" key="2">
    <source>
        <dbReference type="ARBA" id="ARBA00022679"/>
    </source>
</evidence>
<evidence type="ECO:0000256" key="1">
    <source>
        <dbReference type="ARBA" id="ARBA00022527"/>
    </source>
</evidence>
<feature type="compositionally biased region" description="Low complexity" evidence="6">
    <location>
        <begin position="79"/>
        <end position="100"/>
    </location>
</feature>
<dbReference type="PANTHER" id="PTHR24345">
    <property type="entry name" value="SERINE/THREONINE-PROTEIN KINASE PLK"/>
    <property type="match status" value="1"/>
</dbReference>
<dbReference type="EMBL" id="JAAAIM010002017">
    <property type="protein sequence ID" value="KAG0274471.1"/>
    <property type="molecule type" value="Genomic_DNA"/>
</dbReference>
<accession>A0ABQ7JIA7</accession>
<organism evidence="8 9">
    <name type="scientific">Linnemannia gamsii</name>
    <dbReference type="NCBI Taxonomy" id="64522"/>
    <lineage>
        <taxon>Eukaryota</taxon>
        <taxon>Fungi</taxon>
        <taxon>Fungi incertae sedis</taxon>
        <taxon>Mucoromycota</taxon>
        <taxon>Mortierellomycotina</taxon>
        <taxon>Mortierellomycetes</taxon>
        <taxon>Mortierellales</taxon>
        <taxon>Mortierellaceae</taxon>
        <taxon>Linnemannia</taxon>
    </lineage>
</organism>
<feature type="compositionally biased region" description="Low complexity" evidence="6">
    <location>
        <begin position="20"/>
        <end position="38"/>
    </location>
</feature>
<comment type="caution">
    <text evidence="8">The sequence shown here is derived from an EMBL/GenBank/DDBJ whole genome shotgun (WGS) entry which is preliminary data.</text>
</comment>
<evidence type="ECO:0000256" key="5">
    <source>
        <dbReference type="ARBA" id="ARBA00022840"/>
    </source>
</evidence>
<dbReference type="SMART" id="SM00220">
    <property type="entry name" value="S_TKc"/>
    <property type="match status" value="1"/>
</dbReference>
<keyword evidence="1" id="KW-0723">Serine/threonine-protein kinase</keyword>
<dbReference type="CDD" id="cd00180">
    <property type="entry name" value="PKc"/>
    <property type="match status" value="1"/>
</dbReference>
<keyword evidence="2" id="KW-0808">Transferase</keyword>
<dbReference type="InterPro" id="IPR000719">
    <property type="entry name" value="Prot_kinase_dom"/>
</dbReference>
<dbReference type="PANTHER" id="PTHR24345:SF0">
    <property type="entry name" value="CELL CYCLE SERINE_THREONINE-PROTEIN KINASE CDC5_MSD2"/>
    <property type="match status" value="1"/>
</dbReference>
<evidence type="ECO:0000313" key="8">
    <source>
        <dbReference type="EMBL" id="KAG0274471.1"/>
    </source>
</evidence>
<evidence type="ECO:0000256" key="4">
    <source>
        <dbReference type="ARBA" id="ARBA00022777"/>
    </source>
</evidence>
<dbReference type="SUPFAM" id="SSF56112">
    <property type="entry name" value="Protein kinase-like (PK-like)"/>
    <property type="match status" value="1"/>
</dbReference>
<dbReference type="Pfam" id="PF00069">
    <property type="entry name" value="Pkinase"/>
    <property type="match status" value="1"/>
</dbReference>
<feature type="non-terminal residue" evidence="8">
    <location>
        <position position="480"/>
    </location>
</feature>
<name>A0ABQ7JIA7_9FUNG</name>
<dbReference type="InterPro" id="IPR008271">
    <property type="entry name" value="Ser/Thr_kinase_AS"/>
</dbReference>
<feature type="region of interest" description="Disordered" evidence="6">
    <location>
        <begin position="393"/>
        <end position="480"/>
    </location>
</feature>
<dbReference type="Gene3D" id="1.10.510.10">
    <property type="entry name" value="Transferase(Phosphotransferase) domain 1"/>
    <property type="match status" value="1"/>
</dbReference>
<keyword evidence="3" id="KW-0547">Nucleotide-binding</keyword>
<feature type="compositionally biased region" description="Low complexity" evidence="6">
    <location>
        <begin position="402"/>
        <end position="415"/>
    </location>
</feature>
<evidence type="ECO:0000259" key="7">
    <source>
        <dbReference type="PROSITE" id="PS50011"/>
    </source>
</evidence>
<feature type="compositionally biased region" description="Polar residues" evidence="6">
    <location>
        <begin position="448"/>
        <end position="462"/>
    </location>
</feature>
<keyword evidence="4" id="KW-0418">Kinase</keyword>
<protein>
    <recommendedName>
        <fullName evidence="7">Protein kinase domain-containing protein</fullName>
    </recommendedName>
</protein>
<dbReference type="PROSITE" id="PS50011">
    <property type="entry name" value="PROTEIN_KINASE_DOM"/>
    <property type="match status" value="1"/>
</dbReference>
<keyword evidence="5" id="KW-0067">ATP-binding</keyword>
<dbReference type="Proteomes" id="UP001194696">
    <property type="component" value="Unassembled WGS sequence"/>
</dbReference>
<gene>
    <name evidence="8" type="ORF">BGZ96_004316</name>
</gene>
<reference evidence="8 9" key="1">
    <citation type="journal article" date="2020" name="Fungal Divers.">
        <title>Resolving the Mortierellaceae phylogeny through synthesis of multi-gene phylogenetics and phylogenomics.</title>
        <authorList>
            <person name="Vandepol N."/>
            <person name="Liber J."/>
            <person name="Desiro A."/>
            <person name="Na H."/>
            <person name="Kennedy M."/>
            <person name="Barry K."/>
            <person name="Grigoriev I.V."/>
            <person name="Miller A.N."/>
            <person name="O'Donnell K."/>
            <person name="Stajich J.E."/>
            <person name="Bonito G."/>
        </authorList>
    </citation>
    <scope>NUCLEOTIDE SEQUENCE [LARGE SCALE GENOMIC DNA]</scope>
    <source>
        <strain evidence="8 9">AD045</strain>
    </source>
</reference>
<dbReference type="InterPro" id="IPR011009">
    <property type="entry name" value="Kinase-like_dom_sf"/>
</dbReference>
<feature type="region of interest" description="Disordered" evidence="6">
    <location>
        <begin position="1"/>
        <end position="108"/>
    </location>
</feature>
<sequence>MALPHAGQAKTGSGKKSRASPRAASGSPSAVSSLLKSQSAERRPSMTRSSKEVQAENNEWNSVVVAQPSKFPSPRPSDVKSVSPTPSTKTSTSGTASPTADPAVRFKKRKGLVSPEPLYIYTDSKRNTTTTFVYQEFISAGSEGSALKVQAQGGSWNKTTLCLKVFPKENVGHASRETKVYRALQVAASKPENQQESTRILRYYYTFKYKDQYCIVLEYCKKTLTQYLVDTKDTMIRSEIQTLCREVCEGVQYLHKQGFAHRDIKPDNILVVDGHIRIGDMGAAIAAGSQSVLTGHNGTKGYSAPENTAAAGCTYTIAVDYFSLGATLHFIIAGDGFAQSPSEMARTGRQENENLISFKDWPNAKTLVDGLIHATPPRRYSPTNALKHAFFQETHPGPTQMPQPQSSSAQPLAAPKGKGVVGRESTIATGEQGQGECKGKGVAGRESTIATGEQGQGESQGKTGKAQAGEQPMAGEATSE</sequence>
<evidence type="ECO:0000256" key="3">
    <source>
        <dbReference type="ARBA" id="ARBA00022741"/>
    </source>
</evidence>
<feature type="compositionally biased region" description="Basic and acidic residues" evidence="6">
    <location>
        <begin position="39"/>
        <end position="54"/>
    </location>
</feature>
<keyword evidence="9" id="KW-1185">Reference proteome</keyword>